<sequence>MAEPLPSSTNTNVKSSINVDHRESRSVTSAALQMLVDKISPLLFKYGDPQLAGSPQLKPHKRAEERTPVRESKLEDIFIYTFTNDSAGVDKPILTHKLYYFAGGGFQGPPTKEHWLLCSELAVKLPAYQVNLVSYPLAPNSPAVHALPALYRLCDALSQQARAEQKWITLMGDSAGANVALTMGLHAAANALRGGSEGKCQLRNIMAISPPTDFRNQNPDIDAISSHDPVLSRTIIDDAANAWRGDWPPEEPQVSPIFADLSLFQRVGIKVDGVIAGHDVLSPDAIVFRQRLGELGVYGDWLQWDKQMHCFPIMFPYHIHEGVAGKDWILDILRRNARSVDSFPPSTAESA</sequence>
<evidence type="ECO:0000313" key="5">
    <source>
        <dbReference type="Proteomes" id="UP000824998"/>
    </source>
</evidence>
<dbReference type="PANTHER" id="PTHR48081:SF8">
    <property type="entry name" value="ALPHA_BETA HYDROLASE FOLD-3 DOMAIN-CONTAINING PROTEIN-RELATED"/>
    <property type="match status" value="1"/>
</dbReference>
<evidence type="ECO:0000259" key="3">
    <source>
        <dbReference type="Pfam" id="PF07859"/>
    </source>
</evidence>
<evidence type="ECO:0000256" key="2">
    <source>
        <dbReference type="SAM" id="MobiDB-lite"/>
    </source>
</evidence>
<dbReference type="Proteomes" id="UP000824998">
    <property type="component" value="Unassembled WGS sequence"/>
</dbReference>
<dbReference type="Gene3D" id="3.40.50.1820">
    <property type="entry name" value="alpha/beta hydrolase"/>
    <property type="match status" value="1"/>
</dbReference>
<gene>
    <name evidence="4" type="ORF">BJ875DRAFT_385332</name>
</gene>
<keyword evidence="5" id="KW-1185">Reference proteome</keyword>
<dbReference type="PANTHER" id="PTHR48081">
    <property type="entry name" value="AB HYDROLASE SUPERFAMILY PROTEIN C4A8.06C"/>
    <property type="match status" value="1"/>
</dbReference>
<comment type="caution">
    <text evidence="4">The sequence shown here is derived from an EMBL/GenBank/DDBJ whole genome shotgun (WGS) entry which is preliminary data.</text>
</comment>
<dbReference type="Pfam" id="PF07859">
    <property type="entry name" value="Abhydrolase_3"/>
    <property type="match status" value="1"/>
</dbReference>
<proteinExistence type="predicted"/>
<dbReference type="EMBL" id="MU251680">
    <property type="protein sequence ID" value="KAG9230351.1"/>
    <property type="molecule type" value="Genomic_DNA"/>
</dbReference>
<accession>A0A9P7YBP6</accession>
<dbReference type="SUPFAM" id="SSF53474">
    <property type="entry name" value="alpha/beta-Hydrolases"/>
    <property type="match status" value="1"/>
</dbReference>
<dbReference type="InterPro" id="IPR013094">
    <property type="entry name" value="AB_hydrolase_3"/>
</dbReference>
<feature type="domain" description="Alpha/beta hydrolase fold-3" evidence="3">
    <location>
        <begin position="99"/>
        <end position="311"/>
    </location>
</feature>
<protein>
    <submittedName>
        <fullName evidence="4">Alpha/beta hydrolase fold-domain-containing protein</fullName>
    </submittedName>
</protein>
<reference evidence="4" key="1">
    <citation type="journal article" date="2021" name="IMA Fungus">
        <title>Genomic characterization of three marine fungi, including Emericellopsis atlantica sp. nov. with signatures of a generalist lifestyle and marine biomass degradation.</title>
        <authorList>
            <person name="Hagestad O.C."/>
            <person name="Hou L."/>
            <person name="Andersen J.H."/>
            <person name="Hansen E.H."/>
            <person name="Altermark B."/>
            <person name="Li C."/>
            <person name="Kuhnert E."/>
            <person name="Cox R.J."/>
            <person name="Crous P.W."/>
            <person name="Spatafora J.W."/>
            <person name="Lail K."/>
            <person name="Amirebrahimi M."/>
            <person name="Lipzen A."/>
            <person name="Pangilinan J."/>
            <person name="Andreopoulos W."/>
            <person name="Hayes R.D."/>
            <person name="Ng V."/>
            <person name="Grigoriev I.V."/>
            <person name="Jackson S.A."/>
            <person name="Sutton T.D.S."/>
            <person name="Dobson A.D.W."/>
            <person name="Rama T."/>
        </authorList>
    </citation>
    <scope>NUCLEOTIDE SEQUENCE</scope>
    <source>
        <strain evidence="4">TRa018bII</strain>
    </source>
</reference>
<dbReference type="GO" id="GO:0016787">
    <property type="term" value="F:hydrolase activity"/>
    <property type="evidence" value="ECO:0007669"/>
    <property type="project" value="UniProtKB-KW"/>
</dbReference>
<dbReference type="AlphaFoldDB" id="A0A9P7YBP6"/>
<feature type="region of interest" description="Disordered" evidence="2">
    <location>
        <begin position="1"/>
        <end position="20"/>
    </location>
</feature>
<name>A0A9P7YBP6_9HELO</name>
<organism evidence="4 5">
    <name type="scientific">Amylocarpus encephaloides</name>
    <dbReference type="NCBI Taxonomy" id="45428"/>
    <lineage>
        <taxon>Eukaryota</taxon>
        <taxon>Fungi</taxon>
        <taxon>Dikarya</taxon>
        <taxon>Ascomycota</taxon>
        <taxon>Pezizomycotina</taxon>
        <taxon>Leotiomycetes</taxon>
        <taxon>Helotiales</taxon>
        <taxon>Helotiales incertae sedis</taxon>
        <taxon>Amylocarpus</taxon>
    </lineage>
</organism>
<feature type="compositionally biased region" description="Polar residues" evidence="2">
    <location>
        <begin position="1"/>
        <end position="18"/>
    </location>
</feature>
<evidence type="ECO:0000313" key="4">
    <source>
        <dbReference type="EMBL" id="KAG9230351.1"/>
    </source>
</evidence>
<evidence type="ECO:0000256" key="1">
    <source>
        <dbReference type="ARBA" id="ARBA00022801"/>
    </source>
</evidence>
<dbReference type="OrthoDB" id="2152029at2759"/>
<dbReference type="InterPro" id="IPR029058">
    <property type="entry name" value="AB_hydrolase_fold"/>
</dbReference>
<dbReference type="InterPro" id="IPR050300">
    <property type="entry name" value="GDXG_lipolytic_enzyme"/>
</dbReference>
<keyword evidence="1 4" id="KW-0378">Hydrolase</keyword>